<dbReference type="SUPFAM" id="SSF49452">
    <property type="entry name" value="Starch-binding domain-like"/>
    <property type="match status" value="2"/>
</dbReference>
<evidence type="ECO:0000313" key="12">
    <source>
        <dbReference type="Proteomes" id="UP000235682"/>
    </source>
</evidence>
<comment type="similarity">
    <text evidence="1">Belongs to the glycosyl hydrolase 13 family.</text>
</comment>
<dbReference type="Pfam" id="PF03714">
    <property type="entry name" value="PUD"/>
    <property type="match status" value="2"/>
</dbReference>
<evidence type="ECO:0000256" key="7">
    <source>
        <dbReference type="ARBA" id="ARBA00024062"/>
    </source>
</evidence>
<organism evidence="11 12">
    <name type="scientific">Dolosicoccus paucivorans</name>
    <dbReference type="NCBI Taxonomy" id="84521"/>
    <lineage>
        <taxon>Bacteria</taxon>
        <taxon>Bacillati</taxon>
        <taxon>Bacillota</taxon>
        <taxon>Bacilli</taxon>
        <taxon>Lactobacillales</taxon>
        <taxon>Aerococcaceae</taxon>
        <taxon>Dolosicoccus</taxon>
    </lineage>
</organism>
<gene>
    <name evidence="11" type="ORF">CJ205_07595</name>
</gene>
<dbReference type="InterPro" id="IPR014755">
    <property type="entry name" value="Cu-Rt/internalin_Ig-like"/>
</dbReference>
<proteinExistence type="inferred from homology"/>
<dbReference type="InterPro" id="IPR005323">
    <property type="entry name" value="CBM41_pullulanase"/>
</dbReference>
<dbReference type="PANTHER" id="PTHR10357:SF209">
    <property type="entry name" value="PERIPLASMIC ALPHA-AMYLASE"/>
    <property type="match status" value="1"/>
</dbReference>
<feature type="domain" description="Glycosyl hydrolase family 13 catalytic" evidence="10">
    <location>
        <begin position="57"/>
        <end position="435"/>
    </location>
</feature>
<dbReference type="Gene3D" id="2.60.40.1110">
    <property type="match status" value="2"/>
</dbReference>
<comment type="caution">
    <text evidence="11">The sequence shown here is derived from an EMBL/GenBank/DDBJ whole genome shotgun (WGS) entry which is preliminary data.</text>
</comment>
<dbReference type="InterPro" id="IPR014756">
    <property type="entry name" value="Ig_E-set"/>
</dbReference>
<evidence type="ECO:0000256" key="6">
    <source>
        <dbReference type="ARBA" id="ARBA00023965"/>
    </source>
</evidence>
<keyword evidence="5" id="KW-0326">Glycosidase</keyword>
<dbReference type="InterPro" id="IPR013784">
    <property type="entry name" value="Carb-bd-like_fold"/>
</dbReference>
<reference evidence="11 12" key="1">
    <citation type="submission" date="2017-09" db="EMBL/GenBank/DDBJ databases">
        <title>Bacterial strain isolated from the female urinary microbiota.</title>
        <authorList>
            <person name="Thomas-White K."/>
            <person name="Kumar N."/>
            <person name="Forster S."/>
            <person name="Putonti C."/>
            <person name="Lawley T."/>
            <person name="Wolfe A.J."/>
        </authorList>
    </citation>
    <scope>NUCLEOTIDE SEQUENCE [LARGE SCALE GENOMIC DNA]</scope>
    <source>
        <strain evidence="11 12">UMB0852</strain>
    </source>
</reference>
<dbReference type="GO" id="GO:0051060">
    <property type="term" value="F:pullulanase activity"/>
    <property type="evidence" value="ECO:0007669"/>
    <property type="project" value="UniProtKB-EC"/>
</dbReference>
<evidence type="ECO:0000256" key="1">
    <source>
        <dbReference type="ARBA" id="ARBA00008061"/>
    </source>
</evidence>
<evidence type="ECO:0000256" key="2">
    <source>
        <dbReference type="ARBA" id="ARBA00022729"/>
    </source>
</evidence>
<keyword evidence="12" id="KW-1185">Reference proteome</keyword>
<evidence type="ECO:0000256" key="3">
    <source>
        <dbReference type="ARBA" id="ARBA00022801"/>
    </source>
</evidence>
<evidence type="ECO:0000256" key="9">
    <source>
        <dbReference type="ARBA" id="ARBA00031076"/>
    </source>
</evidence>
<dbReference type="SMART" id="SM00642">
    <property type="entry name" value="Aamy"/>
    <property type="match status" value="1"/>
</dbReference>
<protein>
    <recommendedName>
        <fullName evidence="7">pullulanase</fullName>
        <ecNumber evidence="7">3.2.1.41</ecNumber>
    </recommendedName>
    <alternativeName>
        <fullName evidence="8">Alpha-dextrin endo-1,6-alpha-glucosidase</fullName>
    </alternativeName>
    <alternativeName>
        <fullName evidence="9">Pullulan 6-glucanohydrolase</fullName>
    </alternativeName>
</protein>
<dbReference type="SUPFAM" id="SSF81296">
    <property type="entry name" value="E set domains"/>
    <property type="match status" value="1"/>
</dbReference>
<dbReference type="Gene3D" id="2.60.40.1180">
    <property type="entry name" value="Golgi alpha-mannosidase II"/>
    <property type="match status" value="1"/>
</dbReference>
<dbReference type="PANTHER" id="PTHR10357">
    <property type="entry name" value="ALPHA-AMYLASE FAMILY MEMBER"/>
    <property type="match status" value="1"/>
</dbReference>
<dbReference type="EMBL" id="PNHE01000042">
    <property type="protein sequence ID" value="PMC57836.1"/>
    <property type="molecule type" value="Genomic_DNA"/>
</dbReference>
<dbReference type="Proteomes" id="UP000235682">
    <property type="component" value="Unassembled WGS sequence"/>
</dbReference>
<dbReference type="InterPro" id="IPR013783">
    <property type="entry name" value="Ig-like_fold"/>
</dbReference>
<dbReference type="InterPro" id="IPR004193">
    <property type="entry name" value="Glyco_hydro_13_N"/>
</dbReference>
<dbReference type="InterPro" id="IPR017853">
    <property type="entry name" value="GH"/>
</dbReference>
<keyword evidence="3" id="KW-0378">Hydrolase</keyword>
<dbReference type="Gene3D" id="3.20.20.80">
    <property type="entry name" value="Glycosidases"/>
    <property type="match status" value="2"/>
</dbReference>
<dbReference type="Pfam" id="PF00128">
    <property type="entry name" value="Alpha-amylase"/>
    <property type="match status" value="1"/>
</dbReference>
<accession>A0A2N6SLB7</accession>
<dbReference type="InterPro" id="IPR006047">
    <property type="entry name" value="GH13_cat_dom"/>
</dbReference>
<evidence type="ECO:0000259" key="10">
    <source>
        <dbReference type="SMART" id="SM00642"/>
    </source>
</evidence>
<evidence type="ECO:0000256" key="8">
    <source>
        <dbReference type="ARBA" id="ARBA00029618"/>
    </source>
</evidence>
<dbReference type="InterPro" id="IPR013780">
    <property type="entry name" value="Glyco_hydro_b"/>
</dbReference>
<evidence type="ECO:0000256" key="4">
    <source>
        <dbReference type="ARBA" id="ARBA00022837"/>
    </source>
</evidence>
<dbReference type="Gene3D" id="2.60.40.1220">
    <property type="match status" value="1"/>
</dbReference>
<dbReference type="EC" id="3.2.1.41" evidence="7"/>
<comment type="catalytic activity">
    <reaction evidence="6">
        <text>Hydrolysis of (1-&gt;6)-alpha-D-glucosidic linkages in pullulan, amylopectin and glycogen, and in the alpha- and beta-limit dextrins of amylopectin and glycogen.</text>
        <dbReference type="EC" id="3.2.1.41"/>
    </reaction>
</comment>
<dbReference type="AlphaFoldDB" id="A0A2N6SLB7"/>
<dbReference type="GO" id="GO:0030246">
    <property type="term" value="F:carbohydrate binding"/>
    <property type="evidence" value="ECO:0007669"/>
    <property type="project" value="InterPro"/>
</dbReference>
<dbReference type="Gene3D" id="2.60.40.10">
    <property type="entry name" value="Immunoglobulins"/>
    <property type="match status" value="1"/>
</dbReference>
<dbReference type="CDD" id="cd02860">
    <property type="entry name" value="E_set_Pullulanase"/>
    <property type="match status" value="1"/>
</dbReference>
<dbReference type="GO" id="GO:0005975">
    <property type="term" value="P:carbohydrate metabolic process"/>
    <property type="evidence" value="ECO:0007669"/>
    <property type="project" value="InterPro"/>
</dbReference>
<evidence type="ECO:0000313" key="11">
    <source>
        <dbReference type="EMBL" id="PMC57836.1"/>
    </source>
</evidence>
<dbReference type="SUPFAM" id="SSF51445">
    <property type="entry name" value="(Trans)glycosidases"/>
    <property type="match status" value="1"/>
</dbReference>
<sequence>MRTVITASPEVAPGKYTLSITVISKTNESYSSQVEVEITPYQKKSHEIDWDEEIIYFMVTDRFKDGDSSNNNPYNMPYKEARNQMGTYLGGDFRGIINKLDYLKQLGITSIWITPIVQNVVHDVGNEKDGEYYAYHGYWASDFEKLNKHLGTLDEFHELIDKAAEANIKIMVDVVLNHAGYGMDGQMNVNNKQGFPTVDEQKAFEGMFRTEDLGGDVQTSLAGLPDFKTEDHTVRDQLVKWQTAWLDQSKTAKGNSIAYYRVDTVKHVEPTTWQHFKNELAAKDPKFRLIGEEFSAKYQQPTVYLSQGMIDSLLDFGFKEIAQLVYDGRLEEAMDHLQKRNDFLTPVETLGQFLSSHDEPGFLYKNNYDSVAQLLGATLQLTAKGQPVIYYGEEIGMSGDENWPFYDNRYLFNWSEVESGENEFLDHYHKLIAFRRAYSELLSRGSHQTLSGSDQNRWILYDRSYQDDQVVVGLNRAQQDKLLKLFVTNESAVVTDHYYNQTYQPILEGQDWVVKVTLPSATNGGTMLLHTQNGQILRAEEYVEDITSIPELQEGHVRIHFEKLPDYPVESLGIWLWDDFEAPSTEWPQGAISLKEGFKTNWGYAIDLPLNDKSKHKLGFKLNHRTQGEVGDTDHVVELFNDKVRQVWVNEKGQLFLYEPLKTNHVRINVNMDLSNFQEPGVWAWKDGGTIFKDWNNNTQRIIQKEGLWYFDIPMNQEAKDLGFLIVDLANKDQKTQDFVYDRLNGHTQLFIRDKDKIVYDNPYYYNASKPTGARLTKVDHLEVSYTSVEWLDEAFIKDQVIVRSGETVLPVTSISVDKDTNQIILVGDFKQDKPLIVEIEKEPFNVVMDWRLKDELYAYDGPLGLELSEDGLTGSLKLWSPSAQEVNIIIYDKKDPSKVVTTLKTNKLDKGVWNVDLDGAKIVGGSLIDYFYHFEIIRQGKRVLVLDPYAHSLAQWENPANAQEAPLEKRIAKAAFVNPKAITKDLDYAQIKGYQSREDDIIYEVHVRDFTSDPSIVDELNQKTIRNLYRLYRKIGLYPVIRGYTHSIVTCDELLYGK</sequence>
<keyword evidence="2" id="KW-0732">Signal</keyword>
<name>A0A2N6SLB7_9LACT</name>
<keyword evidence="4" id="KW-0106">Calcium</keyword>
<dbReference type="STRING" id="84521.SAMN04487994_10541"/>
<evidence type="ECO:0000256" key="5">
    <source>
        <dbReference type="ARBA" id="ARBA00023295"/>
    </source>
</evidence>
<dbReference type="Pfam" id="PF02922">
    <property type="entry name" value="CBM_48"/>
    <property type="match status" value="1"/>
</dbReference>